<evidence type="ECO:0000256" key="6">
    <source>
        <dbReference type="PROSITE-ProRule" id="PRU01373"/>
    </source>
</evidence>
<feature type="domain" description="L,D-TPase catalytic" evidence="9">
    <location>
        <begin position="459"/>
        <end position="578"/>
    </location>
</feature>
<feature type="active site" description="Nucleophile" evidence="6">
    <location>
        <position position="554"/>
    </location>
</feature>
<evidence type="ECO:0000259" key="9">
    <source>
        <dbReference type="PROSITE" id="PS52029"/>
    </source>
</evidence>
<dbReference type="InterPro" id="IPR038063">
    <property type="entry name" value="Transpep_catalytic_dom"/>
</dbReference>
<keyword evidence="8" id="KW-1133">Transmembrane helix</keyword>
<evidence type="ECO:0000313" key="10">
    <source>
        <dbReference type="EMBL" id="MBP2022304.1"/>
    </source>
</evidence>
<dbReference type="InterPro" id="IPR005490">
    <property type="entry name" value="LD_TPept_cat_dom"/>
</dbReference>
<keyword evidence="2" id="KW-0808">Transferase</keyword>
<evidence type="ECO:0000256" key="5">
    <source>
        <dbReference type="ARBA" id="ARBA00023316"/>
    </source>
</evidence>
<evidence type="ECO:0000256" key="4">
    <source>
        <dbReference type="ARBA" id="ARBA00022984"/>
    </source>
</evidence>
<dbReference type="Gene3D" id="3.10.20.800">
    <property type="match status" value="1"/>
</dbReference>
<feature type="active site" description="Proton donor/acceptor" evidence="6">
    <location>
        <position position="533"/>
    </location>
</feature>
<evidence type="ECO:0000256" key="2">
    <source>
        <dbReference type="ARBA" id="ARBA00022679"/>
    </source>
</evidence>
<organism evidence="10 11">
    <name type="scientific">Clostridium punense</name>
    <dbReference type="NCBI Taxonomy" id="1054297"/>
    <lineage>
        <taxon>Bacteria</taxon>
        <taxon>Bacillati</taxon>
        <taxon>Bacillota</taxon>
        <taxon>Clostridia</taxon>
        <taxon>Eubacteriales</taxon>
        <taxon>Clostridiaceae</taxon>
        <taxon>Clostridium</taxon>
    </lineage>
</organism>
<accession>A0ABS4K3D8</accession>
<dbReference type="SUPFAM" id="SSF143985">
    <property type="entry name" value="L,D-transpeptidase pre-catalytic domain-like"/>
    <property type="match status" value="1"/>
</dbReference>
<sequence>MNKQVNFDEELGNFIDKQQGEENNQEFKKVEEEFIDVLRQQSDYVEEIDSNYKDKDIENNDEVEYKNIEEKEVYNIEAEFKVEDKYLNYFSSIDDVGINSEEEGNEVHVVDEIEEENDEEEKQLRKKKIIKWSIISVSALVLIYLGFSAYFSKRFYFGTSINSIPVSGMTVEAVNEKLAADVEKYNLTLEGRDGVKEEISAAEMGLKFISQDKVQDIKHNQSSFKWITGIFNNSSFELNNIFSYDEPSLREAVDKLAFFDAAKIIEPKSAALKSTEKGYEIVKEVNGNKVNKDTLYGQIVESILSEKSTLDLESIDCYEKPKYTSESKEIVEAMDTLEKYSAITITYTFKEGKETLSGDVINGWLKVDENFNVSIDEDKVESYVDKLGNTYDTVGRPRDFKTTSGRIVKVSGGYYGISINRAKETQDLIRVIKEGKSISKKPIYNQDEEEDNGNGIGGTYVEIDLTNQHMWFYKNGKLMTHGDVVTGNDDGKHSTPPGLYRLTYKQKKAILRGPGYAAPVDFWMPFNGDIGIHDATWRSTFGGTIYKNDGSHGCINTPYDVAQIIFNNIQAGDPVLCYY</sequence>
<proteinExistence type="predicted"/>
<keyword evidence="4 6" id="KW-0573">Peptidoglycan synthesis</keyword>
<dbReference type="Pfam" id="PF03734">
    <property type="entry name" value="YkuD"/>
    <property type="match status" value="1"/>
</dbReference>
<keyword evidence="5 6" id="KW-0961">Cell wall biogenesis/degradation</keyword>
<gene>
    <name evidence="10" type="ORF">J2Z44_002125</name>
</gene>
<dbReference type="InterPro" id="IPR022029">
    <property type="entry name" value="YoaR-like_PG-bd"/>
</dbReference>
<dbReference type="InterPro" id="IPR050979">
    <property type="entry name" value="LD-transpeptidase"/>
</dbReference>
<keyword evidence="11" id="KW-1185">Reference proteome</keyword>
<dbReference type="CDD" id="cd16913">
    <property type="entry name" value="YkuD_like"/>
    <property type="match status" value="1"/>
</dbReference>
<feature type="transmembrane region" description="Helical" evidence="8">
    <location>
        <begin position="132"/>
        <end position="151"/>
    </location>
</feature>
<dbReference type="InterPro" id="IPR038054">
    <property type="entry name" value="LD_TPept-like_central_sf"/>
</dbReference>
<evidence type="ECO:0000256" key="1">
    <source>
        <dbReference type="ARBA" id="ARBA00004752"/>
    </source>
</evidence>
<dbReference type="SUPFAM" id="SSF141523">
    <property type="entry name" value="L,D-transpeptidase catalytic domain-like"/>
    <property type="match status" value="1"/>
</dbReference>
<dbReference type="RefSeq" id="WP_021283694.1">
    <property type="nucleotide sequence ID" value="NZ_JAGGLL010000015.1"/>
</dbReference>
<keyword evidence="8" id="KW-0472">Membrane</keyword>
<dbReference type="PANTHER" id="PTHR30582:SF33">
    <property type="entry name" value="EXPORTED PROTEIN"/>
    <property type="match status" value="1"/>
</dbReference>
<evidence type="ECO:0000256" key="3">
    <source>
        <dbReference type="ARBA" id="ARBA00022960"/>
    </source>
</evidence>
<dbReference type="EMBL" id="JAGGLL010000015">
    <property type="protein sequence ID" value="MBP2022304.1"/>
    <property type="molecule type" value="Genomic_DNA"/>
</dbReference>
<reference evidence="10 11" key="1">
    <citation type="submission" date="2021-03" db="EMBL/GenBank/DDBJ databases">
        <title>Genomic Encyclopedia of Type Strains, Phase IV (KMG-IV): sequencing the most valuable type-strain genomes for metagenomic binning, comparative biology and taxonomic classification.</title>
        <authorList>
            <person name="Goeker M."/>
        </authorList>
    </citation>
    <scope>NUCLEOTIDE SEQUENCE [LARGE SCALE GENOMIC DNA]</scope>
    <source>
        <strain evidence="10 11">DSM 28650</strain>
    </source>
</reference>
<keyword evidence="3 6" id="KW-0133">Cell shape</keyword>
<evidence type="ECO:0000256" key="7">
    <source>
        <dbReference type="SAM" id="MobiDB-lite"/>
    </source>
</evidence>
<dbReference type="PROSITE" id="PS52029">
    <property type="entry name" value="LD_TPASE"/>
    <property type="match status" value="1"/>
</dbReference>
<name>A0ABS4K3D8_9CLOT</name>
<protein>
    <recommendedName>
        <fullName evidence="9">L,D-TPase catalytic domain-containing protein</fullName>
    </recommendedName>
</protein>
<dbReference type="Pfam" id="PF12229">
    <property type="entry name" value="PG_binding_4"/>
    <property type="match status" value="2"/>
</dbReference>
<evidence type="ECO:0000256" key="8">
    <source>
        <dbReference type="SAM" id="Phobius"/>
    </source>
</evidence>
<comment type="caution">
    <text evidence="10">The sequence shown here is derived from an EMBL/GenBank/DDBJ whole genome shotgun (WGS) entry which is preliminary data.</text>
</comment>
<dbReference type="Proteomes" id="UP001519308">
    <property type="component" value="Unassembled WGS sequence"/>
</dbReference>
<evidence type="ECO:0000313" key="11">
    <source>
        <dbReference type="Proteomes" id="UP001519308"/>
    </source>
</evidence>
<dbReference type="Gene3D" id="2.40.440.10">
    <property type="entry name" value="L,D-transpeptidase catalytic domain-like"/>
    <property type="match status" value="1"/>
</dbReference>
<keyword evidence="8" id="KW-0812">Transmembrane</keyword>
<dbReference type="PANTHER" id="PTHR30582">
    <property type="entry name" value="L,D-TRANSPEPTIDASE"/>
    <property type="match status" value="1"/>
</dbReference>
<feature type="region of interest" description="Disordered" evidence="7">
    <location>
        <begin position="1"/>
        <end position="25"/>
    </location>
</feature>
<comment type="pathway">
    <text evidence="1 6">Cell wall biogenesis; peptidoglycan biosynthesis.</text>
</comment>